<dbReference type="PANTHER" id="PTHR33744">
    <property type="entry name" value="CARBOHYDRATE DIACID REGULATOR"/>
    <property type="match status" value="1"/>
</dbReference>
<dbReference type="Pfam" id="PF13556">
    <property type="entry name" value="HTH_30"/>
    <property type="match status" value="1"/>
</dbReference>
<comment type="caution">
    <text evidence="3">The sequence shown here is derived from an EMBL/GenBank/DDBJ whole genome shotgun (WGS) entry which is preliminary data.</text>
</comment>
<dbReference type="PANTHER" id="PTHR33744:SF7">
    <property type="entry name" value="PUCR FAMILY TRANSCRIPTIONAL REGULATOR"/>
    <property type="match status" value="1"/>
</dbReference>
<dbReference type="InterPro" id="IPR025736">
    <property type="entry name" value="PucR_C-HTH_dom"/>
</dbReference>
<dbReference type="EMBL" id="JBHLTC010000032">
    <property type="protein sequence ID" value="MFC0627397.1"/>
    <property type="molecule type" value="Genomic_DNA"/>
</dbReference>
<reference evidence="3 4" key="1">
    <citation type="submission" date="2024-09" db="EMBL/GenBank/DDBJ databases">
        <authorList>
            <person name="Sun Q."/>
            <person name="Mori K."/>
        </authorList>
    </citation>
    <scope>NUCLEOTIDE SEQUENCE [LARGE SCALE GENOMIC DNA]</scope>
    <source>
        <strain evidence="3 4">CGMCC 1.15906</strain>
    </source>
</reference>
<dbReference type="RefSeq" id="WP_380052064.1">
    <property type="nucleotide sequence ID" value="NZ_JBHLTC010000032.1"/>
</dbReference>
<dbReference type="InterPro" id="IPR051448">
    <property type="entry name" value="CdaR-like_regulators"/>
</dbReference>
<dbReference type="Proteomes" id="UP001589890">
    <property type="component" value="Unassembled WGS sequence"/>
</dbReference>
<gene>
    <name evidence="3" type="ORF">ACFFGN_25200</name>
</gene>
<dbReference type="Gene3D" id="1.10.10.2840">
    <property type="entry name" value="PucR C-terminal helix-turn-helix domain"/>
    <property type="match status" value="1"/>
</dbReference>
<dbReference type="InterPro" id="IPR042070">
    <property type="entry name" value="PucR_C-HTH_sf"/>
</dbReference>
<evidence type="ECO:0000259" key="1">
    <source>
        <dbReference type="Pfam" id="PF13556"/>
    </source>
</evidence>
<evidence type="ECO:0000259" key="2">
    <source>
        <dbReference type="Pfam" id="PF14361"/>
    </source>
</evidence>
<protein>
    <submittedName>
        <fullName evidence="3">PucR family transcriptional regulator</fullName>
    </submittedName>
</protein>
<feature type="domain" description="RsbT co-antagonist protein RsbRD N-terminal" evidence="2">
    <location>
        <begin position="28"/>
        <end position="165"/>
    </location>
</feature>
<name>A0ABV6QUW7_9ACTN</name>
<dbReference type="Pfam" id="PF14361">
    <property type="entry name" value="RsbRD_N"/>
    <property type="match status" value="1"/>
</dbReference>
<accession>A0ABV6QUW7</accession>
<keyword evidence="4" id="KW-1185">Reference proteome</keyword>
<sequence>MAHRQLEGRGVTDRARFSAVVREMAADPAVIEAVVEAARGDSPEVASLPIAENRRHIAVMVAAGLAAFDDSTGPGVEDFAAAARLGTDRAAQGIPLTELLRGVHAGRSRAIAIAVERSRAAGVPSGVLLDVLLEFERYAGALERHVVSGYHTAELQLARTVRDVRSQVLRRLLLGQEPEVSPDELGRVHLDPRRSFYCLRSDVTDPVQAQTLERRFADVGGVFGLVEGKLAGLMPRRPGKKLVTADELVVVAPAAPLREIPALYETCGHALSAANASDRRGLHQLQDLAVETALATQPALAAILTRDLLGSLDPADAFHRQLAQTAKAYLDADRRLDRTAAALHLHPNTVRYRLSRLTALTGWSLDAPSESVLHTLRDWWALQNWLSTLQRGEM</sequence>
<evidence type="ECO:0000313" key="3">
    <source>
        <dbReference type="EMBL" id="MFC0627397.1"/>
    </source>
</evidence>
<organism evidence="3 4">
    <name type="scientific">Kribbella deserti</name>
    <dbReference type="NCBI Taxonomy" id="1926257"/>
    <lineage>
        <taxon>Bacteria</taxon>
        <taxon>Bacillati</taxon>
        <taxon>Actinomycetota</taxon>
        <taxon>Actinomycetes</taxon>
        <taxon>Propionibacteriales</taxon>
        <taxon>Kribbellaceae</taxon>
        <taxon>Kribbella</taxon>
    </lineage>
</organism>
<proteinExistence type="predicted"/>
<dbReference type="InterPro" id="IPR025751">
    <property type="entry name" value="RsbRD_N_dom"/>
</dbReference>
<feature type="domain" description="PucR C-terminal helix-turn-helix" evidence="1">
    <location>
        <begin position="322"/>
        <end position="371"/>
    </location>
</feature>
<evidence type="ECO:0000313" key="4">
    <source>
        <dbReference type="Proteomes" id="UP001589890"/>
    </source>
</evidence>